<comment type="caution">
    <text evidence="1">The sequence shown here is derived from an EMBL/GenBank/DDBJ whole genome shotgun (WGS) entry which is preliminary data.</text>
</comment>
<protein>
    <recommendedName>
        <fullName evidence="3">Transposase</fullName>
    </recommendedName>
</protein>
<reference evidence="1" key="1">
    <citation type="submission" date="2021-01" db="EMBL/GenBank/DDBJ databases">
        <title>Genomic Encyclopedia of Type Strains, Phase IV (KMG-IV): sequencing the most valuable type-strain genomes for metagenomic binning, comparative biology and taxonomic classification.</title>
        <authorList>
            <person name="Goeker M."/>
        </authorList>
    </citation>
    <scope>NUCLEOTIDE SEQUENCE</scope>
    <source>
        <strain evidence="1">DSM 21943</strain>
    </source>
</reference>
<evidence type="ECO:0000313" key="2">
    <source>
        <dbReference type="Proteomes" id="UP001179280"/>
    </source>
</evidence>
<accession>A0ABS2SU98</accession>
<dbReference type="Proteomes" id="UP001179280">
    <property type="component" value="Unassembled WGS sequence"/>
</dbReference>
<proteinExistence type="predicted"/>
<gene>
    <name evidence="1" type="ORF">JOC54_002393</name>
</gene>
<keyword evidence="2" id="KW-1185">Reference proteome</keyword>
<organism evidence="1 2">
    <name type="scientific">Shouchella xiaoxiensis</name>
    <dbReference type="NCBI Taxonomy" id="766895"/>
    <lineage>
        <taxon>Bacteria</taxon>
        <taxon>Bacillati</taxon>
        <taxon>Bacillota</taxon>
        <taxon>Bacilli</taxon>
        <taxon>Bacillales</taxon>
        <taxon>Bacillaceae</taxon>
        <taxon>Shouchella</taxon>
    </lineage>
</organism>
<evidence type="ECO:0008006" key="3">
    <source>
        <dbReference type="Google" id="ProtNLM"/>
    </source>
</evidence>
<name>A0ABS2SU98_9BACI</name>
<dbReference type="EMBL" id="JAFBCV010000006">
    <property type="protein sequence ID" value="MBM7839123.1"/>
    <property type="molecule type" value="Genomic_DNA"/>
</dbReference>
<sequence>MTEQGLVDAYTVSQFKPSKSACNESKVRNTLKRQFDQNQELKVIVSDLTYVRVNQKLHYICLLIDFI</sequence>
<evidence type="ECO:0000313" key="1">
    <source>
        <dbReference type="EMBL" id="MBM7839123.1"/>
    </source>
</evidence>